<reference evidence="2" key="1">
    <citation type="submission" date="2016-06" db="EMBL/GenBank/DDBJ databases">
        <authorList>
            <person name="Varghese N."/>
            <person name="Submissions Spin"/>
        </authorList>
    </citation>
    <scope>NUCLEOTIDE SEQUENCE [LARGE SCALE GENOMIC DNA]</scope>
    <source>
        <strain evidence="2">DSM 45577</strain>
    </source>
</reference>
<gene>
    <name evidence="1" type="ORF">GA0070617_4304</name>
</gene>
<accession>A0A1C6V1J6</accession>
<keyword evidence="2" id="KW-1185">Reference proteome</keyword>
<evidence type="ECO:0000313" key="1">
    <source>
        <dbReference type="EMBL" id="SCL60176.1"/>
    </source>
</evidence>
<name>A0A1C6V1J6_9ACTN</name>
<proteinExistence type="predicted"/>
<dbReference type="EMBL" id="FMIA01000002">
    <property type="protein sequence ID" value="SCL60176.1"/>
    <property type="molecule type" value="Genomic_DNA"/>
</dbReference>
<dbReference type="RefSeq" id="WP_139135732.1">
    <property type="nucleotide sequence ID" value="NZ_BMMJ01000002.1"/>
</dbReference>
<organism evidence="1 2">
    <name type="scientific">Micromonospora yangpuensis</name>
    <dbReference type="NCBI Taxonomy" id="683228"/>
    <lineage>
        <taxon>Bacteria</taxon>
        <taxon>Bacillati</taxon>
        <taxon>Actinomycetota</taxon>
        <taxon>Actinomycetes</taxon>
        <taxon>Micromonosporales</taxon>
        <taxon>Micromonosporaceae</taxon>
        <taxon>Micromonospora</taxon>
    </lineage>
</organism>
<protein>
    <submittedName>
        <fullName evidence="1">Uncharacterized protein</fullName>
    </submittedName>
</protein>
<sequence>MVDRQWKFWSGWVFNRDPDDEELVLSKSVLVREAHARFIEIERLTRALDLDNPESLDRAKRTITSLYGALGVSLARKIDPEWSKWCVDPSPT</sequence>
<dbReference type="OrthoDB" id="137772at28056"/>
<dbReference type="AlphaFoldDB" id="A0A1C6V1J6"/>
<dbReference type="Proteomes" id="UP000198937">
    <property type="component" value="Unassembled WGS sequence"/>
</dbReference>
<evidence type="ECO:0000313" key="2">
    <source>
        <dbReference type="Proteomes" id="UP000198937"/>
    </source>
</evidence>